<evidence type="ECO:0000313" key="2">
    <source>
        <dbReference type="EMBL" id="EHP92863.1"/>
    </source>
</evidence>
<feature type="region of interest" description="Disordered" evidence="1">
    <location>
        <begin position="42"/>
        <end position="77"/>
    </location>
</feature>
<comment type="caution">
    <text evidence="2">The sequence shown here is derived from an EMBL/GenBank/DDBJ whole genome shotgun (WGS) entry which is preliminary data.</text>
</comment>
<reference evidence="2 3" key="1">
    <citation type="submission" date="2011-09" db="EMBL/GenBank/DDBJ databases">
        <title>The draft genome of Methylobacterium extorquens DSM 13060.</title>
        <authorList>
            <consortium name="US DOE Joint Genome Institute (JGI-PGF)"/>
            <person name="Lucas S."/>
            <person name="Han J."/>
            <person name="Lapidus A."/>
            <person name="Cheng J.-F."/>
            <person name="Goodwin L."/>
            <person name="Pitluck S."/>
            <person name="Peters L."/>
            <person name="Land M.L."/>
            <person name="Hauser L."/>
            <person name="Koskimaki J."/>
            <person name="Halonen O."/>
            <person name="Pirttila A."/>
            <person name="Frank C."/>
            <person name="Woyke T.J."/>
        </authorList>
    </citation>
    <scope>NUCLEOTIDE SEQUENCE [LARGE SCALE GENOMIC DNA]</scope>
    <source>
        <strain evidence="2 3">DSM 13060</strain>
    </source>
</reference>
<dbReference type="Proteomes" id="UP000004382">
    <property type="component" value="Unassembled WGS sequence"/>
</dbReference>
<dbReference type="EMBL" id="AGJK01000047">
    <property type="protein sequence ID" value="EHP92863.1"/>
    <property type="molecule type" value="Genomic_DNA"/>
</dbReference>
<protein>
    <submittedName>
        <fullName evidence="2">Uncharacterized protein</fullName>
    </submittedName>
</protein>
<evidence type="ECO:0000256" key="1">
    <source>
        <dbReference type="SAM" id="MobiDB-lite"/>
    </source>
</evidence>
<sequence>MTEQDRLGCLRHDLPDEVRQRHGSELGVDERDGMPVIDQRAADGEKTQRRQMVVGDPAADRRMGHVDEQDLHRVHRT</sequence>
<feature type="compositionally biased region" description="Basic and acidic residues" evidence="1">
    <location>
        <begin position="58"/>
        <end position="77"/>
    </location>
</feature>
<gene>
    <name evidence="2" type="ORF">MetexDRAFT_2223</name>
</gene>
<organism evidence="2 3">
    <name type="scientific">Methylorubrum extorquens DSM 13060</name>
    <dbReference type="NCBI Taxonomy" id="882800"/>
    <lineage>
        <taxon>Bacteria</taxon>
        <taxon>Pseudomonadati</taxon>
        <taxon>Pseudomonadota</taxon>
        <taxon>Alphaproteobacteria</taxon>
        <taxon>Hyphomicrobiales</taxon>
        <taxon>Methylobacteriaceae</taxon>
        <taxon>Methylorubrum</taxon>
    </lineage>
</organism>
<evidence type="ECO:0000313" key="3">
    <source>
        <dbReference type="Proteomes" id="UP000004382"/>
    </source>
</evidence>
<accession>H1KHW1</accession>
<dbReference type="AlphaFoldDB" id="H1KHW1"/>
<proteinExistence type="predicted"/>
<name>H1KHW1_METEX</name>